<sequence>MARILAVDDDRLTLGLISRFLRNQGHETINAADGEVALGILEANDDIQLVVTDVVMPRMDGERLVQLVRGHVKHRDLPILIMSSVASVESVSHLLDLGASRFLPKPFVEEELLQNVSALLRA</sequence>
<dbReference type="Pfam" id="PF00072">
    <property type="entry name" value="Response_reg"/>
    <property type="match status" value="1"/>
</dbReference>
<evidence type="ECO:0000259" key="3">
    <source>
        <dbReference type="PROSITE" id="PS50110"/>
    </source>
</evidence>
<dbReference type="SMART" id="SM00448">
    <property type="entry name" value="REC"/>
    <property type="match status" value="1"/>
</dbReference>
<dbReference type="PANTHER" id="PTHR44591:SF23">
    <property type="entry name" value="CHEY SUBFAMILY"/>
    <property type="match status" value="1"/>
</dbReference>
<dbReference type="SUPFAM" id="SSF52172">
    <property type="entry name" value="CheY-like"/>
    <property type="match status" value="1"/>
</dbReference>
<dbReference type="EMBL" id="JAGQHS010000067">
    <property type="protein sequence ID" value="MCA9756781.1"/>
    <property type="molecule type" value="Genomic_DNA"/>
</dbReference>
<evidence type="ECO:0000313" key="5">
    <source>
        <dbReference type="Proteomes" id="UP000739538"/>
    </source>
</evidence>
<dbReference type="AlphaFoldDB" id="A0A956NE33"/>
<reference evidence="4" key="1">
    <citation type="submission" date="2020-04" db="EMBL/GenBank/DDBJ databases">
        <authorList>
            <person name="Zhang T."/>
        </authorList>
    </citation>
    <scope>NUCLEOTIDE SEQUENCE</scope>
    <source>
        <strain evidence="4">HKST-UBA02</strain>
    </source>
</reference>
<evidence type="ECO:0000313" key="4">
    <source>
        <dbReference type="EMBL" id="MCA9756781.1"/>
    </source>
</evidence>
<keyword evidence="1 2" id="KW-0597">Phosphoprotein</keyword>
<gene>
    <name evidence="4" type="ORF">KDA27_13335</name>
</gene>
<comment type="caution">
    <text evidence="4">The sequence shown here is derived from an EMBL/GenBank/DDBJ whole genome shotgun (WGS) entry which is preliminary data.</text>
</comment>
<dbReference type="GO" id="GO:0000160">
    <property type="term" value="P:phosphorelay signal transduction system"/>
    <property type="evidence" value="ECO:0007669"/>
    <property type="project" value="InterPro"/>
</dbReference>
<protein>
    <submittedName>
        <fullName evidence="4">Response regulator</fullName>
    </submittedName>
</protein>
<dbReference type="InterPro" id="IPR011006">
    <property type="entry name" value="CheY-like_superfamily"/>
</dbReference>
<name>A0A956NE33_UNCEI</name>
<feature type="modified residue" description="4-aspartylphosphate" evidence="2">
    <location>
        <position position="53"/>
    </location>
</feature>
<evidence type="ECO:0000256" key="1">
    <source>
        <dbReference type="ARBA" id="ARBA00022553"/>
    </source>
</evidence>
<evidence type="ECO:0000256" key="2">
    <source>
        <dbReference type="PROSITE-ProRule" id="PRU00169"/>
    </source>
</evidence>
<proteinExistence type="predicted"/>
<dbReference type="PROSITE" id="PS50110">
    <property type="entry name" value="RESPONSE_REGULATORY"/>
    <property type="match status" value="1"/>
</dbReference>
<dbReference type="Proteomes" id="UP000739538">
    <property type="component" value="Unassembled WGS sequence"/>
</dbReference>
<dbReference type="InterPro" id="IPR050595">
    <property type="entry name" value="Bact_response_regulator"/>
</dbReference>
<dbReference type="InterPro" id="IPR001789">
    <property type="entry name" value="Sig_transdc_resp-reg_receiver"/>
</dbReference>
<accession>A0A956NE33</accession>
<organism evidence="4 5">
    <name type="scientific">Eiseniibacteriota bacterium</name>
    <dbReference type="NCBI Taxonomy" id="2212470"/>
    <lineage>
        <taxon>Bacteria</taxon>
        <taxon>Candidatus Eiseniibacteriota</taxon>
    </lineage>
</organism>
<feature type="domain" description="Response regulatory" evidence="3">
    <location>
        <begin position="3"/>
        <end position="120"/>
    </location>
</feature>
<dbReference type="Gene3D" id="3.40.50.2300">
    <property type="match status" value="1"/>
</dbReference>
<reference evidence="4" key="2">
    <citation type="journal article" date="2021" name="Microbiome">
        <title>Successional dynamics and alternative stable states in a saline activated sludge microbial community over 9 years.</title>
        <authorList>
            <person name="Wang Y."/>
            <person name="Ye J."/>
            <person name="Ju F."/>
            <person name="Liu L."/>
            <person name="Boyd J.A."/>
            <person name="Deng Y."/>
            <person name="Parks D.H."/>
            <person name="Jiang X."/>
            <person name="Yin X."/>
            <person name="Woodcroft B.J."/>
            <person name="Tyson G.W."/>
            <person name="Hugenholtz P."/>
            <person name="Polz M.F."/>
            <person name="Zhang T."/>
        </authorList>
    </citation>
    <scope>NUCLEOTIDE SEQUENCE</scope>
    <source>
        <strain evidence="4">HKST-UBA02</strain>
    </source>
</reference>
<dbReference type="PANTHER" id="PTHR44591">
    <property type="entry name" value="STRESS RESPONSE REGULATOR PROTEIN 1"/>
    <property type="match status" value="1"/>
</dbReference>